<keyword evidence="5" id="KW-0378">Hydrolase</keyword>
<dbReference type="InterPro" id="IPR012933">
    <property type="entry name" value="HicA_mRNA_interferase"/>
</dbReference>
<gene>
    <name evidence="8" type="ORF">IPK02_21020</name>
</gene>
<dbReference type="InterPro" id="IPR038570">
    <property type="entry name" value="HicA_sf"/>
</dbReference>
<comment type="similarity">
    <text evidence="1">Belongs to the HicA mRNA interferase family.</text>
</comment>
<evidence type="ECO:0000256" key="5">
    <source>
        <dbReference type="ARBA" id="ARBA00022801"/>
    </source>
</evidence>
<evidence type="ECO:0000256" key="4">
    <source>
        <dbReference type="ARBA" id="ARBA00022759"/>
    </source>
</evidence>
<proteinExistence type="inferred from homology"/>
<dbReference type="EMBL" id="JADJOT010000012">
    <property type="protein sequence ID" value="MBK7956222.1"/>
    <property type="molecule type" value="Genomic_DNA"/>
</dbReference>
<keyword evidence="6" id="KW-0694">RNA-binding</keyword>
<evidence type="ECO:0000256" key="7">
    <source>
        <dbReference type="ARBA" id="ARBA00023016"/>
    </source>
</evidence>
<protein>
    <submittedName>
        <fullName evidence="8">Type II toxin-antitoxin system HicA family toxin</fullName>
    </submittedName>
</protein>
<dbReference type="Gene3D" id="3.30.920.30">
    <property type="entry name" value="Hypothetical protein"/>
    <property type="match status" value="1"/>
</dbReference>
<comment type="caution">
    <text evidence="8">The sequence shown here is derived from an EMBL/GenBank/DDBJ whole genome shotgun (WGS) entry which is preliminary data.</text>
</comment>
<dbReference type="Proteomes" id="UP000706151">
    <property type="component" value="Unassembled WGS sequence"/>
</dbReference>
<keyword evidence="3" id="KW-0540">Nuclease</keyword>
<evidence type="ECO:0000256" key="1">
    <source>
        <dbReference type="ARBA" id="ARBA00006620"/>
    </source>
</evidence>
<reference evidence="8 9" key="1">
    <citation type="submission" date="2020-10" db="EMBL/GenBank/DDBJ databases">
        <title>Connecting structure to function with the recovery of over 1000 high-quality activated sludge metagenome-assembled genomes encoding full-length rRNA genes using long-read sequencing.</title>
        <authorList>
            <person name="Singleton C.M."/>
            <person name="Petriglieri F."/>
            <person name="Kristensen J.M."/>
            <person name="Kirkegaard R.H."/>
            <person name="Michaelsen T.Y."/>
            <person name="Andersen M.H."/>
            <person name="Karst S.M."/>
            <person name="Dueholm M.S."/>
            <person name="Nielsen P.H."/>
            <person name="Albertsen M."/>
        </authorList>
    </citation>
    <scope>NUCLEOTIDE SEQUENCE [LARGE SCALE GENOMIC DNA]</scope>
    <source>
        <strain evidence="8">Fred_18-Q3-R57-64_BAT3C.720</strain>
    </source>
</reference>
<keyword evidence="4" id="KW-0255">Endonuclease</keyword>
<name>A0A935TF86_9PROT</name>
<keyword evidence="2" id="KW-1277">Toxin-antitoxin system</keyword>
<accession>A0A935TF86</accession>
<keyword evidence="7" id="KW-0346">Stress response</keyword>
<dbReference type="SUPFAM" id="SSF54786">
    <property type="entry name" value="YcfA/nrd intein domain"/>
    <property type="match status" value="1"/>
</dbReference>
<evidence type="ECO:0000256" key="2">
    <source>
        <dbReference type="ARBA" id="ARBA00022649"/>
    </source>
</evidence>
<sequence length="68" mass="7344">MPRVSGANVVRALERLGFEKLRQSGSHVIMRRASKGCVVPMHSEVKVGTLAGVLRQAEVSPDEFIAAL</sequence>
<dbReference type="GO" id="GO:0016787">
    <property type="term" value="F:hydrolase activity"/>
    <property type="evidence" value="ECO:0007669"/>
    <property type="project" value="UniProtKB-KW"/>
</dbReference>
<dbReference type="GO" id="GO:0003729">
    <property type="term" value="F:mRNA binding"/>
    <property type="evidence" value="ECO:0007669"/>
    <property type="project" value="InterPro"/>
</dbReference>
<evidence type="ECO:0000256" key="3">
    <source>
        <dbReference type="ARBA" id="ARBA00022722"/>
    </source>
</evidence>
<evidence type="ECO:0000313" key="9">
    <source>
        <dbReference type="Proteomes" id="UP000706151"/>
    </source>
</evidence>
<dbReference type="GO" id="GO:0004519">
    <property type="term" value="F:endonuclease activity"/>
    <property type="evidence" value="ECO:0007669"/>
    <property type="project" value="UniProtKB-KW"/>
</dbReference>
<evidence type="ECO:0000256" key="6">
    <source>
        <dbReference type="ARBA" id="ARBA00022884"/>
    </source>
</evidence>
<organism evidence="8 9">
    <name type="scientific">Candidatus Accumulibacter affinis</name>
    <dbReference type="NCBI Taxonomy" id="2954384"/>
    <lineage>
        <taxon>Bacteria</taxon>
        <taxon>Pseudomonadati</taxon>
        <taxon>Pseudomonadota</taxon>
        <taxon>Betaproteobacteria</taxon>
        <taxon>Candidatus Accumulibacter</taxon>
    </lineage>
</organism>
<dbReference type="AlphaFoldDB" id="A0A935TF86"/>
<dbReference type="Pfam" id="PF07927">
    <property type="entry name" value="HicA_toxin"/>
    <property type="match status" value="1"/>
</dbReference>
<evidence type="ECO:0000313" key="8">
    <source>
        <dbReference type="EMBL" id="MBK7956222.1"/>
    </source>
</evidence>